<reference evidence="2" key="1">
    <citation type="submission" date="2017-11" db="EMBL/GenBank/DDBJ databases">
        <authorList>
            <person name="Kuznetsova I."/>
            <person name="Sazanova A."/>
            <person name="Chirak E."/>
            <person name="Safronova V."/>
            <person name="Willems A."/>
        </authorList>
    </citation>
    <scope>NUCLEOTIDE SEQUENCE [LARGE SCALE GENOMIC DNA]</scope>
    <source>
        <strain evidence="2">CCBAU 03422</strain>
    </source>
</reference>
<gene>
    <name evidence="1" type="ORF">CU103_25945</name>
</gene>
<evidence type="ECO:0000313" key="1">
    <source>
        <dbReference type="EMBL" id="PSH59096.1"/>
    </source>
</evidence>
<dbReference type="AlphaFoldDB" id="A0A2P7AY14"/>
<keyword evidence="2" id="KW-1185">Reference proteome</keyword>
<name>A0A2P7AY14_9HYPH</name>
<comment type="caution">
    <text evidence="1">The sequence shown here is derived from an EMBL/GenBank/DDBJ whole genome shotgun (WGS) entry which is preliminary data.</text>
</comment>
<organism evidence="1 2">
    <name type="scientific">Phyllobacterium sophorae</name>
    <dbReference type="NCBI Taxonomy" id="1520277"/>
    <lineage>
        <taxon>Bacteria</taxon>
        <taxon>Pseudomonadati</taxon>
        <taxon>Pseudomonadota</taxon>
        <taxon>Alphaproteobacteria</taxon>
        <taxon>Hyphomicrobiales</taxon>
        <taxon>Phyllobacteriaceae</taxon>
        <taxon>Phyllobacterium</taxon>
    </lineage>
</organism>
<accession>A0A2P7AY14</accession>
<protein>
    <submittedName>
        <fullName evidence="1">Uncharacterized protein</fullName>
    </submittedName>
</protein>
<proteinExistence type="predicted"/>
<evidence type="ECO:0000313" key="2">
    <source>
        <dbReference type="Proteomes" id="UP000241764"/>
    </source>
</evidence>
<sequence>MAASRKPEGPDEFGPNPSGFGVVRWKGIGLAKSLDLVREFPPAELFNMTTTRSLEHERHANSFVALS</sequence>
<dbReference type="EMBL" id="PGGM01000016">
    <property type="protein sequence ID" value="PSH59096.1"/>
    <property type="molecule type" value="Genomic_DNA"/>
</dbReference>
<dbReference type="Proteomes" id="UP000241764">
    <property type="component" value="Unassembled WGS sequence"/>
</dbReference>